<sequence length="324" mass="35626">MIKFVLENSANVNEKNKYGNTPLHLAALSNNMEITELLLKYGAKMDERNDSGEMPLHFAASSGYKEIIEKLVTAGIDINARNKAGWTALMFAAQNGHLAVVEALIKAGADVSVQGGQYTAMNLAARNGHVGVVELLLNHGAKVDEKNENNSIPLHFAAQAGHAEVVKLLISRGTDISLKSNIKGNTPLHFAVEGNCVEVIKALLNADTNNSIINEKNEDGKTPLYLTIMNIKSKEQISNSITVIELLLQNGASIPLKHINNAIDLNILREDYQAYIPLLELLAKYKPKDVKDFLLDKQDLIRKLSKENNLDKKLKEVVDEVENT</sequence>
<dbReference type="SMART" id="SM00248">
    <property type="entry name" value="ANK"/>
    <property type="match status" value="7"/>
</dbReference>
<dbReference type="Proteomes" id="UP000637906">
    <property type="component" value="Unassembled WGS sequence"/>
</dbReference>
<feature type="repeat" description="ANK" evidence="3">
    <location>
        <begin position="18"/>
        <end position="50"/>
    </location>
</feature>
<feature type="repeat" description="ANK" evidence="3">
    <location>
        <begin position="149"/>
        <end position="181"/>
    </location>
</feature>
<evidence type="ECO:0008006" key="6">
    <source>
        <dbReference type="Google" id="ProtNLM"/>
    </source>
</evidence>
<keyword evidence="2 3" id="KW-0040">ANK repeat</keyword>
<dbReference type="PANTHER" id="PTHR24193:SF121">
    <property type="entry name" value="ADA2A-CONTAINING COMPLEX COMPONENT 3, ISOFORM D"/>
    <property type="match status" value="1"/>
</dbReference>
<evidence type="ECO:0000256" key="1">
    <source>
        <dbReference type="ARBA" id="ARBA00022737"/>
    </source>
</evidence>
<dbReference type="PROSITE" id="PS50088">
    <property type="entry name" value="ANK_REPEAT"/>
    <property type="match status" value="7"/>
</dbReference>
<dbReference type="SUPFAM" id="SSF48403">
    <property type="entry name" value="Ankyrin repeat"/>
    <property type="match status" value="1"/>
</dbReference>
<evidence type="ECO:0000256" key="2">
    <source>
        <dbReference type="ARBA" id="ARBA00023043"/>
    </source>
</evidence>
<evidence type="ECO:0000256" key="3">
    <source>
        <dbReference type="PROSITE-ProRule" id="PRU00023"/>
    </source>
</evidence>
<feature type="repeat" description="ANK" evidence="3">
    <location>
        <begin position="219"/>
        <end position="259"/>
    </location>
</feature>
<dbReference type="Gene3D" id="1.25.40.20">
    <property type="entry name" value="Ankyrin repeat-containing domain"/>
    <property type="match status" value="3"/>
</dbReference>
<dbReference type="PANTHER" id="PTHR24193">
    <property type="entry name" value="ANKYRIN REPEAT PROTEIN"/>
    <property type="match status" value="1"/>
</dbReference>
<feature type="repeat" description="ANK" evidence="3">
    <location>
        <begin position="183"/>
        <end position="215"/>
    </location>
</feature>
<gene>
    <name evidence="4" type="ORF">sL5_06610</name>
</gene>
<feature type="repeat" description="ANK" evidence="3">
    <location>
        <begin position="51"/>
        <end position="83"/>
    </location>
</feature>
<organism evidence="4 5">
    <name type="scientific">Candidatus Mesenet longicola</name>
    <dbReference type="NCBI Taxonomy" id="1892558"/>
    <lineage>
        <taxon>Bacteria</taxon>
        <taxon>Pseudomonadati</taxon>
        <taxon>Pseudomonadota</taxon>
        <taxon>Alphaproteobacteria</taxon>
        <taxon>Rickettsiales</taxon>
        <taxon>Anaplasmataceae</taxon>
        <taxon>Candidatus Mesenet</taxon>
    </lineage>
</organism>
<dbReference type="PROSITE" id="PS50297">
    <property type="entry name" value="ANK_REP_REGION"/>
    <property type="match status" value="6"/>
</dbReference>
<accession>A0A8J3HQC2</accession>
<dbReference type="Pfam" id="PF12796">
    <property type="entry name" value="Ank_2"/>
    <property type="match status" value="2"/>
</dbReference>
<dbReference type="InterPro" id="IPR036770">
    <property type="entry name" value="Ankyrin_rpt-contain_sf"/>
</dbReference>
<keyword evidence="1" id="KW-0677">Repeat</keyword>
<proteinExistence type="predicted"/>
<dbReference type="InterPro" id="IPR002110">
    <property type="entry name" value="Ankyrin_rpt"/>
</dbReference>
<feature type="repeat" description="ANK" evidence="3">
    <location>
        <begin position="84"/>
        <end position="116"/>
    </location>
</feature>
<evidence type="ECO:0000313" key="4">
    <source>
        <dbReference type="EMBL" id="GHM59668.1"/>
    </source>
</evidence>
<reference evidence="4 5" key="1">
    <citation type="journal article" date="2021" name="Microb. Ecol.">
        <title>Candidatus Mesenet longicola: Novel Endosymbionts of Brontispa longissima that Induce Cytoplasmic Incompatibility.</title>
        <authorList>
            <person name="Takano S."/>
            <person name="Gotoh Y."/>
            <person name="Hayashi T."/>
        </authorList>
    </citation>
    <scope>NUCLEOTIDE SEQUENCE [LARGE SCALE GENOMIC DNA]</scope>
    <source>
        <strain evidence="4">L5</strain>
    </source>
</reference>
<dbReference type="PRINTS" id="PR01415">
    <property type="entry name" value="ANKYRIN"/>
</dbReference>
<dbReference type="InterPro" id="IPR050663">
    <property type="entry name" value="Ankyrin-SOCS_Box"/>
</dbReference>
<evidence type="ECO:0000313" key="5">
    <source>
        <dbReference type="Proteomes" id="UP000637906"/>
    </source>
</evidence>
<dbReference type="GO" id="GO:0045944">
    <property type="term" value="P:positive regulation of transcription by RNA polymerase II"/>
    <property type="evidence" value="ECO:0007669"/>
    <property type="project" value="TreeGrafter"/>
</dbReference>
<dbReference type="AlphaFoldDB" id="A0A8J3HQC2"/>
<protein>
    <recommendedName>
        <fullName evidence="6">Ankyrin repeat domain-containing protein</fullName>
    </recommendedName>
</protein>
<dbReference type="GO" id="GO:0000976">
    <property type="term" value="F:transcription cis-regulatory region binding"/>
    <property type="evidence" value="ECO:0007669"/>
    <property type="project" value="TreeGrafter"/>
</dbReference>
<feature type="repeat" description="ANK" evidence="3">
    <location>
        <begin position="116"/>
        <end position="148"/>
    </location>
</feature>
<dbReference type="Pfam" id="PF00023">
    <property type="entry name" value="Ank"/>
    <property type="match status" value="2"/>
</dbReference>
<name>A0A8J3HQC2_9RICK</name>
<comment type="caution">
    <text evidence="4">The sequence shown here is derived from an EMBL/GenBank/DDBJ whole genome shotgun (WGS) entry which is preliminary data.</text>
</comment>
<dbReference type="EMBL" id="BNGU01000025">
    <property type="protein sequence ID" value="GHM59668.1"/>
    <property type="molecule type" value="Genomic_DNA"/>
</dbReference>
<keyword evidence="5" id="KW-1185">Reference proteome</keyword>